<comment type="subcellular location">
    <subcellularLocation>
        <location evidence="9">Cytoplasm</location>
    </subcellularLocation>
    <text evidence="9">The SRP-RNC complex is targeted to the cytoplasmic membrane.</text>
</comment>
<keyword evidence="3 9" id="KW-0378">Hydrolase</keyword>
<dbReference type="InterPro" id="IPR003593">
    <property type="entry name" value="AAA+_ATPase"/>
</dbReference>
<dbReference type="SUPFAM" id="SSF52540">
    <property type="entry name" value="P-loop containing nucleoside triphosphate hydrolases"/>
    <property type="match status" value="1"/>
</dbReference>
<keyword evidence="9" id="KW-0963">Cytoplasm</keyword>
<dbReference type="InterPro" id="IPR042101">
    <property type="entry name" value="SRP54_N_sf"/>
</dbReference>
<dbReference type="PROSITE" id="PS00300">
    <property type="entry name" value="SRP54"/>
    <property type="match status" value="1"/>
</dbReference>
<comment type="domain">
    <text evidence="9">Composed of three domains: the N-terminal N domain, which is responsible for interactions with the ribosome, the central G domain, which binds GTP, and the C-terminal M domain, which binds the RNA and the signal sequence of the RNC.</text>
</comment>
<comment type="catalytic activity">
    <reaction evidence="8 9">
        <text>GTP + H2O = GDP + phosphate + H(+)</text>
        <dbReference type="Rhea" id="RHEA:19669"/>
        <dbReference type="ChEBI" id="CHEBI:15377"/>
        <dbReference type="ChEBI" id="CHEBI:15378"/>
        <dbReference type="ChEBI" id="CHEBI:37565"/>
        <dbReference type="ChEBI" id="CHEBI:43474"/>
        <dbReference type="ChEBI" id="CHEBI:58189"/>
        <dbReference type="EC" id="3.6.5.4"/>
    </reaction>
</comment>
<keyword evidence="7 9" id="KW-0687">Ribonucleoprotein</keyword>
<dbReference type="Gene3D" id="1.20.120.140">
    <property type="entry name" value="Signal recognition particle SRP54, nucleotide-binding domain"/>
    <property type="match status" value="1"/>
</dbReference>
<dbReference type="Pfam" id="PF02978">
    <property type="entry name" value="SRP_SPB"/>
    <property type="match status" value="1"/>
</dbReference>
<evidence type="ECO:0000313" key="12">
    <source>
        <dbReference type="Proteomes" id="UP000322976"/>
    </source>
</evidence>
<dbReference type="GO" id="GO:0006614">
    <property type="term" value="P:SRP-dependent cotranslational protein targeting to membrane"/>
    <property type="evidence" value="ECO:0007669"/>
    <property type="project" value="InterPro"/>
</dbReference>
<keyword evidence="6 9" id="KW-0733">Signal recognition particle</keyword>
<dbReference type="InterPro" id="IPR000897">
    <property type="entry name" value="SRP54_GTPase_dom"/>
</dbReference>
<dbReference type="GO" id="GO:0008312">
    <property type="term" value="F:7S RNA binding"/>
    <property type="evidence" value="ECO:0007669"/>
    <property type="project" value="InterPro"/>
</dbReference>
<dbReference type="Proteomes" id="UP000322976">
    <property type="component" value="Unassembled WGS sequence"/>
</dbReference>
<dbReference type="InterPro" id="IPR022941">
    <property type="entry name" value="SRP54"/>
</dbReference>
<keyword evidence="5 9" id="KW-0342">GTP-binding</keyword>
<dbReference type="SMART" id="SM00962">
    <property type="entry name" value="SRP54"/>
    <property type="match status" value="1"/>
</dbReference>
<comment type="function">
    <text evidence="9">Involved in targeting and insertion of nascent membrane proteins into the cytoplasmic membrane. Binds to the hydrophobic signal sequence of the ribosome-nascent chain (RNC) as it emerges from the ribosomes. The SRP-RNC complex is then targeted to the cytoplasmic membrane where it interacts with the SRP receptor FtsY.</text>
</comment>
<dbReference type="Pfam" id="PF00448">
    <property type="entry name" value="SRP54"/>
    <property type="match status" value="1"/>
</dbReference>
<evidence type="ECO:0000256" key="4">
    <source>
        <dbReference type="ARBA" id="ARBA00022884"/>
    </source>
</evidence>
<gene>
    <name evidence="9" type="primary">ffh</name>
    <name evidence="11" type="ORF">FWJ32_00380</name>
</gene>
<comment type="similarity">
    <text evidence="1 9">Belongs to the GTP-binding SRP family. SRP54 subfamily.</text>
</comment>
<dbReference type="Gene3D" id="3.40.50.300">
    <property type="entry name" value="P-loop containing nucleotide triphosphate hydrolases"/>
    <property type="match status" value="1"/>
</dbReference>
<evidence type="ECO:0000256" key="7">
    <source>
        <dbReference type="ARBA" id="ARBA00023274"/>
    </source>
</evidence>
<protein>
    <recommendedName>
        <fullName evidence="9">Signal recognition particle protein</fullName>
        <ecNumber evidence="9">3.6.5.4</ecNumber>
    </recommendedName>
    <alternativeName>
        <fullName evidence="9">Fifty-four homolog</fullName>
    </alternativeName>
</protein>
<name>A0A5D8QG48_9THEO</name>
<dbReference type="GO" id="GO:0005525">
    <property type="term" value="F:GTP binding"/>
    <property type="evidence" value="ECO:0007669"/>
    <property type="project" value="UniProtKB-UniRule"/>
</dbReference>
<dbReference type="FunFam" id="3.40.50.300:FF:000022">
    <property type="entry name" value="Signal recognition particle 54 kDa subunit"/>
    <property type="match status" value="1"/>
</dbReference>
<dbReference type="CDD" id="cd18539">
    <property type="entry name" value="SRP_G"/>
    <property type="match status" value="1"/>
</dbReference>
<dbReference type="GO" id="GO:0003924">
    <property type="term" value="F:GTPase activity"/>
    <property type="evidence" value="ECO:0007669"/>
    <property type="project" value="UniProtKB-UniRule"/>
</dbReference>
<dbReference type="SMART" id="SM00382">
    <property type="entry name" value="AAA"/>
    <property type="match status" value="1"/>
</dbReference>
<evidence type="ECO:0000256" key="1">
    <source>
        <dbReference type="ARBA" id="ARBA00005450"/>
    </source>
</evidence>
<dbReference type="Gene3D" id="1.10.260.30">
    <property type="entry name" value="Signal recognition particle, SRP54 subunit, M-domain"/>
    <property type="match status" value="1"/>
</dbReference>
<organism evidence="11 12">
    <name type="scientific">Calorimonas adulescens</name>
    <dbReference type="NCBI Taxonomy" id="2606906"/>
    <lineage>
        <taxon>Bacteria</taxon>
        <taxon>Bacillati</taxon>
        <taxon>Bacillota</taxon>
        <taxon>Clostridia</taxon>
        <taxon>Thermoanaerobacterales</taxon>
        <taxon>Thermoanaerobacteraceae</taxon>
        <taxon>Calorimonas</taxon>
    </lineage>
</organism>
<feature type="domain" description="SRP54-type proteins GTP-binding" evidence="10">
    <location>
        <begin position="269"/>
        <end position="282"/>
    </location>
</feature>
<evidence type="ECO:0000313" key="11">
    <source>
        <dbReference type="EMBL" id="TZE83377.1"/>
    </source>
</evidence>
<evidence type="ECO:0000256" key="2">
    <source>
        <dbReference type="ARBA" id="ARBA00022741"/>
    </source>
</evidence>
<dbReference type="InterPro" id="IPR013822">
    <property type="entry name" value="Signal_recog_particl_SRP54_hlx"/>
</dbReference>
<dbReference type="SUPFAM" id="SSF47446">
    <property type="entry name" value="Signal peptide-binding domain"/>
    <property type="match status" value="1"/>
</dbReference>
<evidence type="ECO:0000259" key="10">
    <source>
        <dbReference type="PROSITE" id="PS00300"/>
    </source>
</evidence>
<dbReference type="AlphaFoldDB" id="A0A5D8QG48"/>
<sequence length="445" mass="49064">MAFESLASKLQETFKKLRSKGKLTEKDVKEAMKDVKIALLEADVNYKVVKDFINKVNEKAVGQEVLESLTPGQQVIKIVHNELVELMGKTNTHINFASKPPTVIMFVGLQGSGKTTTCGKLAANIKKQGKRPLLVAADVYRPAAIKQLQVLGQNLDVPVFTMGNNINPVDICKNSINEAGRIGSDVIIIDTAGRLHIDDEMMNELKEIKEAVKPHEVLLVVDAMTGQDAVNVAQNFNEQIGIDGLILTKLDGDTRGGAALSIRAVTGKPIKFVGTGEKMDALEPFHPDRLASRILGMGDVLSLIEKAQENYDIKKAEELQEKLLKQQFTLEDFLDQLQQIKRMGPLSQLVEMIPGLSPKQLAGVNINDRDVSKIEAIINSMTKAERKDPSIINGSRRKRIAMGSGTSIQDVNRLLKEFSETKKMMKMFGSADSIKKGKLKLPFMH</sequence>
<dbReference type="InterPro" id="IPR004780">
    <property type="entry name" value="SRP"/>
</dbReference>
<evidence type="ECO:0000256" key="6">
    <source>
        <dbReference type="ARBA" id="ARBA00023135"/>
    </source>
</evidence>
<comment type="caution">
    <text evidence="11">The sequence shown here is derived from an EMBL/GenBank/DDBJ whole genome shotgun (WGS) entry which is preliminary data.</text>
</comment>
<reference evidence="11 12" key="1">
    <citation type="submission" date="2019-08" db="EMBL/GenBank/DDBJ databases">
        <title>Calorimonas adulescens gen. nov., sp. nov., an anaerobic thermophilic bacterium from Sakhalin hot spring.</title>
        <authorList>
            <person name="Khomyakova M.A."/>
            <person name="Merkel A.Y."/>
            <person name="Novikov A."/>
            <person name="Bonch-Osmolovskaya E.A."/>
            <person name="Slobodkin A.I."/>
        </authorList>
    </citation>
    <scope>NUCLEOTIDE SEQUENCE [LARGE SCALE GENOMIC DNA]</scope>
    <source>
        <strain evidence="11 12">A05MB</strain>
    </source>
</reference>
<evidence type="ECO:0000256" key="8">
    <source>
        <dbReference type="ARBA" id="ARBA00048027"/>
    </source>
</evidence>
<dbReference type="HAMAP" id="MF_00306">
    <property type="entry name" value="SRP54"/>
    <property type="match status" value="1"/>
</dbReference>
<dbReference type="PANTHER" id="PTHR11564:SF5">
    <property type="entry name" value="SIGNAL RECOGNITION PARTICLE SUBUNIT SRP54"/>
    <property type="match status" value="1"/>
</dbReference>
<proteinExistence type="inferred from homology"/>
<dbReference type="InterPro" id="IPR036891">
    <property type="entry name" value="Signal_recog_part_SRP54_M_sf"/>
</dbReference>
<comment type="subunit">
    <text evidence="9">Part of the signal recognition particle protein translocation system, which is composed of SRP and FtsY.</text>
</comment>
<feature type="binding site" evidence="9">
    <location>
        <begin position="190"/>
        <end position="194"/>
    </location>
    <ligand>
        <name>GTP</name>
        <dbReference type="ChEBI" id="CHEBI:37565"/>
    </ligand>
</feature>
<dbReference type="RefSeq" id="WP_149543995.1">
    <property type="nucleotide sequence ID" value="NZ_VTPS01000001.1"/>
</dbReference>
<keyword evidence="12" id="KW-1185">Reference proteome</keyword>
<dbReference type="InterPro" id="IPR004125">
    <property type="entry name" value="Signal_recog_particle_SRP54_M"/>
</dbReference>
<keyword evidence="4 9" id="KW-0694">RNA-binding</keyword>
<dbReference type="InterPro" id="IPR027417">
    <property type="entry name" value="P-loop_NTPase"/>
</dbReference>
<evidence type="ECO:0000256" key="9">
    <source>
        <dbReference type="HAMAP-Rule" id="MF_00306"/>
    </source>
</evidence>
<dbReference type="GO" id="GO:0048500">
    <property type="term" value="C:signal recognition particle"/>
    <property type="evidence" value="ECO:0007669"/>
    <property type="project" value="UniProtKB-UniRule"/>
</dbReference>
<accession>A0A5D8QG48</accession>
<evidence type="ECO:0000256" key="5">
    <source>
        <dbReference type="ARBA" id="ARBA00023134"/>
    </source>
</evidence>
<feature type="binding site" evidence="9">
    <location>
        <begin position="248"/>
        <end position="251"/>
    </location>
    <ligand>
        <name>GTP</name>
        <dbReference type="ChEBI" id="CHEBI:37565"/>
    </ligand>
</feature>
<feature type="binding site" evidence="9">
    <location>
        <begin position="108"/>
        <end position="115"/>
    </location>
    <ligand>
        <name>GTP</name>
        <dbReference type="ChEBI" id="CHEBI:37565"/>
    </ligand>
</feature>
<keyword evidence="2 9" id="KW-0547">Nucleotide-binding</keyword>
<dbReference type="NCBIfam" id="TIGR00959">
    <property type="entry name" value="ffh"/>
    <property type="match status" value="1"/>
</dbReference>
<dbReference type="EMBL" id="VTPS01000001">
    <property type="protein sequence ID" value="TZE83377.1"/>
    <property type="molecule type" value="Genomic_DNA"/>
</dbReference>
<evidence type="ECO:0000256" key="3">
    <source>
        <dbReference type="ARBA" id="ARBA00022801"/>
    </source>
</evidence>
<dbReference type="Pfam" id="PF02881">
    <property type="entry name" value="SRP54_N"/>
    <property type="match status" value="1"/>
</dbReference>
<dbReference type="PANTHER" id="PTHR11564">
    <property type="entry name" value="SIGNAL RECOGNITION PARTICLE 54K PROTEIN SRP54"/>
    <property type="match status" value="1"/>
</dbReference>
<dbReference type="EC" id="3.6.5.4" evidence="9"/>
<dbReference type="SMART" id="SM00963">
    <property type="entry name" value="SRP54_N"/>
    <property type="match status" value="1"/>
</dbReference>